<dbReference type="PANTHER" id="PTHR43057:SF1">
    <property type="entry name" value="ARSENICAL-RESISTANCE PROTEIN 3"/>
    <property type="match status" value="1"/>
</dbReference>
<keyword evidence="4" id="KW-1003">Cell membrane</keyword>
<sequence>MQNLRGTLEDRQIGIYFGFVVMAAIAAMLVRGTTNLETSVNPALALMLFATFLQVPLGHLGQAFSRGRFLAALFAANFVVVPLLVAGLVQFLPADPMVRLGVLLVLLAPCIDYVVMFSHLGRADARLLLAATPALLILQMLLLPAYLKLLLGESAAVLVQRGPSVHAFLWLIAVPLLLAAAVQVWGARRRAGARVSTVLGLLPVPATTLVLFVVIASVVPRLAPAIDSVWRVVPIYIAFAILAPLIGWFVARMFRLDTPAGRAVAFSASTRNSLVVLPLAFAVPGAVPVLPAIIVAQTLVELVSELVYVRVVPKLGERKSVTSSQMP</sequence>
<evidence type="ECO:0000256" key="6">
    <source>
        <dbReference type="ARBA" id="ARBA00022989"/>
    </source>
</evidence>
<accession>A0ABR7Q2F7</accession>
<keyword evidence="10" id="KW-1185">Reference proteome</keyword>
<keyword evidence="3" id="KW-0813">Transport</keyword>
<name>A0ABR7Q2F7_9BURK</name>
<dbReference type="RefSeq" id="WP_187639564.1">
    <property type="nucleotide sequence ID" value="NZ_VZQQ01000141.1"/>
</dbReference>
<evidence type="ECO:0000256" key="1">
    <source>
        <dbReference type="ARBA" id="ARBA00004651"/>
    </source>
</evidence>
<evidence type="ECO:0000256" key="8">
    <source>
        <dbReference type="SAM" id="Phobius"/>
    </source>
</evidence>
<gene>
    <name evidence="9" type="ORF">F6X42_42170</name>
</gene>
<evidence type="ECO:0000313" key="9">
    <source>
        <dbReference type="EMBL" id="MBC8752727.1"/>
    </source>
</evidence>
<evidence type="ECO:0000256" key="3">
    <source>
        <dbReference type="ARBA" id="ARBA00022448"/>
    </source>
</evidence>
<dbReference type="Gene3D" id="1.20.1530.20">
    <property type="match status" value="1"/>
</dbReference>
<keyword evidence="5 8" id="KW-0812">Transmembrane</keyword>
<comment type="similarity">
    <text evidence="2">Belongs to the arsenical resistance-3 (ACR3) (TC 2.A.59) family.</text>
</comment>
<dbReference type="PANTHER" id="PTHR43057">
    <property type="entry name" value="ARSENITE EFFLUX TRANSPORTER"/>
    <property type="match status" value="1"/>
</dbReference>
<feature type="transmembrane region" description="Helical" evidence="8">
    <location>
        <begin position="39"/>
        <end position="57"/>
    </location>
</feature>
<dbReference type="EMBL" id="VZQQ01000141">
    <property type="protein sequence ID" value="MBC8752727.1"/>
    <property type="molecule type" value="Genomic_DNA"/>
</dbReference>
<comment type="caution">
    <text evidence="9">The sequence shown here is derived from an EMBL/GenBank/DDBJ whole genome shotgun (WGS) entry which is preliminary data.</text>
</comment>
<keyword evidence="6 8" id="KW-1133">Transmembrane helix</keyword>
<keyword evidence="7 8" id="KW-0472">Membrane</keyword>
<evidence type="ECO:0000256" key="7">
    <source>
        <dbReference type="ARBA" id="ARBA00023136"/>
    </source>
</evidence>
<proteinExistence type="inferred from homology"/>
<evidence type="ECO:0000256" key="5">
    <source>
        <dbReference type="ARBA" id="ARBA00022692"/>
    </source>
</evidence>
<evidence type="ECO:0000313" key="10">
    <source>
        <dbReference type="Proteomes" id="UP000736373"/>
    </source>
</evidence>
<dbReference type="Pfam" id="PF01758">
    <property type="entry name" value="SBF"/>
    <property type="match status" value="1"/>
</dbReference>
<comment type="subcellular location">
    <subcellularLocation>
        <location evidence="1">Cell membrane</location>
        <topology evidence="1">Multi-pass membrane protein</topology>
    </subcellularLocation>
</comment>
<protein>
    <submittedName>
        <fullName evidence="9">Arsenic resistance protein</fullName>
    </submittedName>
</protein>
<feature type="transmembrane region" description="Helical" evidence="8">
    <location>
        <begin position="198"/>
        <end position="223"/>
    </location>
</feature>
<dbReference type="InterPro" id="IPR002657">
    <property type="entry name" value="BilAc:Na_symport/Acr3"/>
</dbReference>
<dbReference type="InterPro" id="IPR038770">
    <property type="entry name" value="Na+/solute_symporter_sf"/>
</dbReference>
<reference evidence="9 10" key="1">
    <citation type="submission" date="2019-09" db="EMBL/GenBank/DDBJ databases">
        <title>Paraburkholderia podalyriae sp. nov., A South African Podalyria-associated rhizobium.</title>
        <authorList>
            <person name="Mavima L."/>
            <person name="Beukes C.W."/>
            <person name="Palmer M."/>
            <person name="De Meyer S.E."/>
            <person name="James E.K."/>
            <person name="Maluk M."/>
            <person name="Avontuur J.R."/>
            <person name="Chan W.Y."/>
            <person name="Venter S.N."/>
            <person name="Steenkamp E.T."/>
        </authorList>
    </citation>
    <scope>NUCLEOTIDE SEQUENCE [LARGE SCALE GENOMIC DNA]</scope>
    <source>
        <strain evidence="9 10">WC7.3b</strain>
    </source>
</reference>
<feature type="transmembrane region" description="Helical" evidence="8">
    <location>
        <begin position="12"/>
        <end position="33"/>
    </location>
</feature>
<evidence type="ECO:0000256" key="4">
    <source>
        <dbReference type="ARBA" id="ARBA00022475"/>
    </source>
</evidence>
<evidence type="ECO:0000256" key="2">
    <source>
        <dbReference type="ARBA" id="ARBA00010110"/>
    </source>
</evidence>
<feature type="transmembrane region" description="Helical" evidence="8">
    <location>
        <begin position="127"/>
        <end position="147"/>
    </location>
</feature>
<organism evidence="9 10">
    <name type="scientific">Paraburkholderia podalyriae</name>
    <dbReference type="NCBI Taxonomy" id="1938811"/>
    <lineage>
        <taxon>Bacteria</taxon>
        <taxon>Pseudomonadati</taxon>
        <taxon>Pseudomonadota</taxon>
        <taxon>Betaproteobacteria</taxon>
        <taxon>Burkholderiales</taxon>
        <taxon>Burkholderiaceae</taxon>
        <taxon>Paraburkholderia</taxon>
    </lineage>
</organism>
<dbReference type="InterPro" id="IPR004706">
    <property type="entry name" value="Arsenical-R_Acr3"/>
</dbReference>
<feature type="transmembrane region" description="Helical" evidence="8">
    <location>
        <begin position="97"/>
        <end position="115"/>
    </location>
</feature>
<feature type="transmembrane region" description="Helical" evidence="8">
    <location>
        <begin position="69"/>
        <end position="91"/>
    </location>
</feature>
<feature type="transmembrane region" description="Helical" evidence="8">
    <location>
        <begin position="229"/>
        <end position="251"/>
    </location>
</feature>
<feature type="transmembrane region" description="Helical" evidence="8">
    <location>
        <begin position="167"/>
        <end position="186"/>
    </location>
</feature>
<dbReference type="Proteomes" id="UP000736373">
    <property type="component" value="Unassembled WGS sequence"/>
</dbReference>